<dbReference type="GO" id="GO:0000981">
    <property type="term" value="F:DNA-binding transcription factor activity, RNA polymerase II-specific"/>
    <property type="evidence" value="ECO:0007669"/>
    <property type="project" value="InterPro"/>
</dbReference>
<feature type="non-terminal residue" evidence="10">
    <location>
        <position position="1231"/>
    </location>
</feature>
<dbReference type="Pfam" id="PF04082">
    <property type="entry name" value="Fungal_trans"/>
    <property type="match status" value="1"/>
</dbReference>
<dbReference type="SMART" id="SM00066">
    <property type="entry name" value="GAL4"/>
    <property type="match status" value="1"/>
</dbReference>
<feature type="compositionally biased region" description="Low complexity" evidence="8">
    <location>
        <begin position="139"/>
        <end position="150"/>
    </location>
</feature>
<dbReference type="OrthoDB" id="2123952at2759"/>
<dbReference type="Pfam" id="PF00172">
    <property type="entry name" value="Zn_clus"/>
    <property type="match status" value="1"/>
</dbReference>
<name>A0A1M2VR10_TRAPU</name>
<dbReference type="PROSITE" id="PS50048">
    <property type="entry name" value="ZN2_CY6_FUNGAL_2"/>
    <property type="match status" value="1"/>
</dbReference>
<dbReference type="InterPro" id="IPR007219">
    <property type="entry name" value="XnlR_reg_dom"/>
</dbReference>
<feature type="region of interest" description="Disordered" evidence="8">
    <location>
        <begin position="1"/>
        <end position="73"/>
    </location>
</feature>
<feature type="region of interest" description="Disordered" evidence="8">
    <location>
        <begin position="395"/>
        <end position="498"/>
    </location>
</feature>
<feature type="compositionally biased region" description="Acidic residues" evidence="8">
    <location>
        <begin position="191"/>
        <end position="202"/>
    </location>
</feature>
<feature type="region of interest" description="Disordered" evidence="8">
    <location>
        <begin position="136"/>
        <end position="166"/>
    </location>
</feature>
<dbReference type="PANTHER" id="PTHR31313">
    <property type="entry name" value="TY1 ENHANCER ACTIVATOR"/>
    <property type="match status" value="1"/>
</dbReference>
<feature type="compositionally biased region" description="Polar residues" evidence="8">
    <location>
        <begin position="417"/>
        <end position="426"/>
    </location>
</feature>
<dbReference type="Proteomes" id="UP000184267">
    <property type="component" value="Unassembled WGS sequence"/>
</dbReference>
<feature type="region of interest" description="Disordered" evidence="8">
    <location>
        <begin position="797"/>
        <end position="823"/>
    </location>
</feature>
<evidence type="ECO:0000313" key="10">
    <source>
        <dbReference type="EMBL" id="OJT10044.1"/>
    </source>
</evidence>
<reference evidence="10 11" key="1">
    <citation type="submission" date="2016-10" db="EMBL/GenBank/DDBJ databases">
        <title>Genome sequence of the basidiomycete white-rot fungus Trametes pubescens.</title>
        <authorList>
            <person name="Makela M.R."/>
            <person name="Granchi Z."/>
            <person name="Peng M."/>
            <person name="De Vries R.P."/>
            <person name="Grigoriev I."/>
            <person name="Riley R."/>
            <person name="Hilden K."/>
        </authorList>
    </citation>
    <scope>NUCLEOTIDE SEQUENCE [LARGE SCALE GENOMIC DNA]</scope>
    <source>
        <strain evidence="10 11">FBCC735</strain>
    </source>
</reference>
<keyword evidence="7" id="KW-0539">Nucleus</keyword>
<dbReference type="EMBL" id="MNAD01000823">
    <property type="protein sequence ID" value="OJT10044.1"/>
    <property type="molecule type" value="Genomic_DNA"/>
</dbReference>
<feature type="compositionally biased region" description="Low complexity" evidence="8">
    <location>
        <begin position="22"/>
        <end position="47"/>
    </location>
</feature>
<evidence type="ECO:0000256" key="1">
    <source>
        <dbReference type="ARBA" id="ARBA00004123"/>
    </source>
</evidence>
<evidence type="ECO:0000259" key="9">
    <source>
        <dbReference type="PROSITE" id="PS50048"/>
    </source>
</evidence>
<evidence type="ECO:0000256" key="7">
    <source>
        <dbReference type="ARBA" id="ARBA00023242"/>
    </source>
</evidence>
<keyword evidence="3" id="KW-0862">Zinc</keyword>
<dbReference type="PANTHER" id="PTHR31313:SF78">
    <property type="entry name" value="TRANSCRIPTION FACTOR DOMAIN-CONTAINING PROTEIN"/>
    <property type="match status" value="1"/>
</dbReference>
<dbReference type="STRING" id="154538.A0A1M2VR10"/>
<dbReference type="InterPro" id="IPR001138">
    <property type="entry name" value="Zn2Cys6_DnaBD"/>
</dbReference>
<evidence type="ECO:0000313" key="11">
    <source>
        <dbReference type="Proteomes" id="UP000184267"/>
    </source>
</evidence>
<evidence type="ECO:0000256" key="5">
    <source>
        <dbReference type="ARBA" id="ARBA00023125"/>
    </source>
</evidence>
<dbReference type="CDD" id="cd00067">
    <property type="entry name" value="GAL4"/>
    <property type="match status" value="1"/>
</dbReference>
<gene>
    <name evidence="10" type="ORF">TRAPUB_13478</name>
</gene>
<dbReference type="PROSITE" id="PS00463">
    <property type="entry name" value="ZN2_CY6_FUNGAL_1"/>
    <property type="match status" value="1"/>
</dbReference>
<keyword evidence="11" id="KW-1185">Reference proteome</keyword>
<organism evidence="10 11">
    <name type="scientific">Trametes pubescens</name>
    <name type="common">White-rot fungus</name>
    <dbReference type="NCBI Taxonomy" id="154538"/>
    <lineage>
        <taxon>Eukaryota</taxon>
        <taxon>Fungi</taxon>
        <taxon>Dikarya</taxon>
        <taxon>Basidiomycota</taxon>
        <taxon>Agaricomycotina</taxon>
        <taxon>Agaricomycetes</taxon>
        <taxon>Polyporales</taxon>
        <taxon>Polyporaceae</taxon>
        <taxon>Trametes</taxon>
    </lineage>
</organism>
<feature type="domain" description="Zn(2)-C6 fungal-type" evidence="9">
    <location>
        <begin position="240"/>
        <end position="272"/>
    </location>
</feature>
<feature type="compositionally biased region" description="Basic and acidic residues" evidence="8">
    <location>
        <begin position="456"/>
        <end position="466"/>
    </location>
</feature>
<sequence length="1231" mass="135749">MTYSPSHASYPSYPIRYAFSNQQQQQQQQQQGQPQQPQPANAQAVAAAHHHHSSQHTATHYPKPSYTHHPQLHHSQIPIKVEESADLPPVSSLTGYDHHHVKSSSLPIFRFGTEFGSSASPTSPSTPFTFMSHQNWPTSGSGSASSSYAHQQHHAHAHAHSQQQYAAAVDRYALPSPVNGQNDQHALSLADDYDDEGGDELGDLPGASMGGMGLPYSASGSSLSAKAAAEKQIRRRSSKACDQCRKSKCKCERSSPQEPCRNCVMLGTQCTFLGPSRKRGPPKGYIDAIEARLHQTEALIGILLSSKDSRAKSVLDDLAEDPLAKEIITRVDNSPYGFKGRSRGVEAPTSRTRPPQDQRDGDGNSVHATHPSNEWQDQVINRLNSLAAARNTLLPEDQVASGAHARDADDLGYPEDQQGSRPSTAHTAPPGSSSGKPEPKAQSQAPASEPRRQRRRLDELGEHDGAQRSPSTTSSHSPMRRAAADESVEETEESGEGEDEIAVAIGQLSINEDEQVRFHGKASGLHMLGVKERQDGRNEGGIWRFPKARVWPPLPPAARNSQRRAADDFAPRLPDLPTQELLLDLYFTYVHPELPIVHKRTFLDDFRNGNMCADSPYSGESGYSDAASPISASSPLGPRKRRVPTLLLLAMFSLAARYSSHTAELPPPEDNSMWTAGDEYMEDAKIILDRTYAASRPSTCQALLLLGYREVGIGAMAQAWLYVGMAVRMAQDLGLHKSAEKWTTVGRALFSRAELQERRRIWYGCVIMDKYVCTYIGRPVAICERDFDTELPLDDESEEMERWRPHTAPPVIDDPAESRRDELPPTPGRILSCFNERAKLSVILSQICQSIYAIKPPASRPAELVRLDNMLTKWSLDLPEHLRFDPAAPKSPPPTPNILTLHMQYWCTVLLLHRPFIQHIQDSTKPMSPSASSAKEAEIRANSRQHYDMCVQAANHITLIVSLYGEYYSPSRASVFLCYYIFTAAIMHVATLRTYPDDPQARLGLQRCMEVLQRMRVIWPSAWRALELLHGAKAQLERPTADAPPVRGPIPSPRNKRSAEEPIEEEVEEVPERSRSTVSQDSVVYRQPASYPVATPPGQSQGPASHAPAGQGYALPMDLPQGGPSSYMPPSYDRWAADASALSNFSGSLSTSVLPQQYSTGLVDERMGSSLGRSAERQSARYPQYWNDYSALGQMETTYGVPVMGEMVSPHGGAQQGDAPSMYVPDQYSMF</sequence>
<dbReference type="GO" id="GO:0006351">
    <property type="term" value="P:DNA-templated transcription"/>
    <property type="evidence" value="ECO:0007669"/>
    <property type="project" value="InterPro"/>
</dbReference>
<evidence type="ECO:0000256" key="8">
    <source>
        <dbReference type="SAM" id="MobiDB-lite"/>
    </source>
</evidence>
<evidence type="ECO:0000256" key="3">
    <source>
        <dbReference type="ARBA" id="ARBA00022833"/>
    </source>
</evidence>
<dbReference type="SMART" id="SM00906">
    <property type="entry name" value="Fungal_trans"/>
    <property type="match status" value="1"/>
</dbReference>
<dbReference type="Gene3D" id="4.10.240.10">
    <property type="entry name" value="Zn(2)-C6 fungal-type DNA-binding domain"/>
    <property type="match status" value="1"/>
</dbReference>
<dbReference type="InterPro" id="IPR051615">
    <property type="entry name" value="Transcr_Regulatory_Elem"/>
</dbReference>
<feature type="region of interest" description="Disordered" evidence="8">
    <location>
        <begin position="333"/>
        <end position="375"/>
    </location>
</feature>
<feature type="region of interest" description="Disordered" evidence="8">
    <location>
        <begin position="617"/>
        <end position="636"/>
    </location>
</feature>
<evidence type="ECO:0000256" key="4">
    <source>
        <dbReference type="ARBA" id="ARBA00023015"/>
    </source>
</evidence>
<comment type="subcellular location">
    <subcellularLocation>
        <location evidence="1">Nucleus</location>
    </subcellularLocation>
</comment>
<dbReference type="InterPro" id="IPR036864">
    <property type="entry name" value="Zn2-C6_fun-type_DNA-bd_sf"/>
</dbReference>
<feature type="region of interest" description="Disordered" evidence="8">
    <location>
        <begin position="1037"/>
        <end position="1122"/>
    </location>
</feature>
<feature type="compositionally biased region" description="Acidic residues" evidence="8">
    <location>
        <begin position="486"/>
        <end position="498"/>
    </location>
</feature>
<keyword evidence="6" id="KW-0804">Transcription</keyword>
<comment type="caution">
    <text evidence="10">The sequence shown here is derived from an EMBL/GenBank/DDBJ whole genome shotgun (WGS) entry which is preliminary data.</text>
</comment>
<accession>A0A1M2VR10</accession>
<feature type="compositionally biased region" description="Polar residues" evidence="8">
    <location>
        <begin position="366"/>
        <end position="375"/>
    </location>
</feature>
<dbReference type="GO" id="GO:0008270">
    <property type="term" value="F:zinc ion binding"/>
    <property type="evidence" value="ECO:0007669"/>
    <property type="project" value="InterPro"/>
</dbReference>
<proteinExistence type="predicted"/>
<evidence type="ECO:0000256" key="2">
    <source>
        <dbReference type="ARBA" id="ARBA00022723"/>
    </source>
</evidence>
<dbReference type="GO" id="GO:0005634">
    <property type="term" value="C:nucleus"/>
    <property type="evidence" value="ECO:0007669"/>
    <property type="project" value="UniProtKB-SubCell"/>
</dbReference>
<dbReference type="AlphaFoldDB" id="A0A1M2VR10"/>
<evidence type="ECO:0000256" key="6">
    <source>
        <dbReference type="ARBA" id="ARBA00023163"/>
    </source>
</evidence>
<keyword evidence="4" id="KW-0805">Transcription regulation</keyword>
<feature type="compositionally biased region" description="Low complexity" evidence="8">
    <location>
        <begin position="1"/>
        <end position="14"/>
    </location>
</feature>
<dbReference type="CDD" id="cd12148">
    <property type="entry name" value="fungal_TF_MHR"/>
    <property type="match status" value="1"/>
</dbReference>
<dbReference type="OMA" id="IVHKRTF"/>
<dbReference type="GO" id="GO:0003677">
    <property type="term" value="F:DNA binding"/>
    <property type="evidence" value="ECO:0007669"/>
    <property type="project" value="UniProtKB-KW"/>
</dbReference>
<feature type="compositionally biased region" description="Low complexity" evidence="8">
    <location>
        <begin position="624"/>
        <end position="636"/>
    </location>
</feature>
<keyword evidence="2" id="KW-0479">Metal-binding</keyword>
<keyword evidence="5" id="KW-0238">DNA-binding</keyword>
<feature type="compositionally biased region" description="Polar residues" evidence="8">
    <location>
        <begin position="468"/>
        <end position="477"/>
    </location>
</feature>
<protein>
    <submittedName>
        <fullName evidence="10">Nitrogen assimilation transcription factor nit-4</fullName>
    </submittedName>
</protein>
<dbReference type="SUPFAM" id="SSF57701">
    <property type="entry name" value="Zn2/Cys6 DNA-binding domain"/>
    <property type="match status" value="1"/>
</dbReference>
<feature type="region of interest" description="Disordered" evidence="8">
    <location>
        <begin position="189"/>
        <end position="215"/>
    </location>
</feature>